<evidence type="ECO:0000313" key="1">
    <source>
        <dbReference type="EMBL" id="NOH47353.1"/>
    </source>
</evidence>
<organism evidence="1 2">
    <name type="scientific">Vibrio rotiferianus</name>
    <dbReference type="NCBI Taxonomy" id="190895"/>
    <lineage>
        <taxon>Bacteria</taxon>
        <taxon>Pseudomonadati</taxon>
        <taxon>Pseudomonadota</taxon>
        <taxon>Gammaproteobacteria</taxon>
        <taxon>Vibrionales</taxon>
        <taxon>Vibrionaceae</taxon>
        <taxon>Vibrio</taxon>
    </lineage>
</organism>
<dbReference type="EMBL" id="VTYN01000004">
    <property type="protein sequence ID" value="NOH47353.1"/>
    <property type="molecule type" value="Genomic_DNA"/>
</dbReference>
<protein>
    <submittedName>
        <fullName evidence="1">Uncharacterized protein</fullName>
    </submittedName>
</protein>
<gene>
    <name evidence="1" type="ORF">F0262_04695</name>
</gene>
<evidence type="ECO:0000313" key="2">
    <source>
        <dbReference type="Proteomes" id="UP000572072"/>
    </source>
</evidence>
<dbReference type="Proteomes" id="UP000572072">
    <property type="component" value="Unassembled WGS sequence"/>
</dbReference>
<accession>A0A7Y4E0N5</accession>
<sequence length="131" mass="14762">MLAAQNYQYSAAQHTYSEKFSKLTDVIKTPCCTWKAHDSWSQEGYFRHLKRELLGLLPYRRSSNNDGKPVSSISPDYHLLVAFSPPALLEIALKAVPLPNNADLFASNGGHHLPGWKQANLLYVFKNSRDS</sequence>
<proteinExistence type="predicted"/>
<comment type="caution">
    <text evidence="1">The sequence shown here is derived from an EMBL/GenBank/DDBJ whole genome shotgun (WGS) entry which is preliminary data.</text>
</comment>
<dbReference type="AlphaFoldDB" id="A0A7Y4E0N5"/>
<reference evidence="1 2" key="1">
    <citation type="submission" date="2019-08" db="EMBL/GenBank/DDBJ databases">
        <title>Draft genome sequencing and comparative genomics of hatchery-associated Vibrios.</title>
        <authorList>
            <person name="Kehlet-Delgado H."/>
            <person name="Mueller R.S."/>
        </authorList>
    </citation>
    <scope>NUCLEOTIDE SEQUENCE [LARGE SCALE GENOMIC DNA]</scope>
    <source>
        <strain evidence="1 2">00-78-3</strain>
    </source>
</reference>
<name>A0A7Y4E0N5_9VIBR</name>